<dbReference type="Proteomes" id="UP000288429">
    <property type="component" value="Unassembled WGS sequence"/>
</dbReference>
<keyword evidence="1" id="KW-0863">Zinc-finger</keyword>
<dbReference type="GO" id="GO:0008270">
    <property type="term" value="F:zinc ion binding"/>
    <property type="evidence" value="ECO:0007669"/>
    <property type="project" value="UniProtKB-KW"/>
</dbReference>
<feature type="compositionally biased region" description="Gly residues" evidence="2">
    <location>
        <begin position="97"/>
        <end position="111"/>
    </location>
</feature>
<feature type="domain" description="C2H2-type" evidence="3">
    <location>
        <begin position="189"/>
        <end position="218"/>
    </location>
</feature>
<sequence length="220" mass="24768">MTSYFGHIDIQNFSDEEVRSMVPDPSAGDLTYHYAQAWSGPLPTHQQENSTLEFQDFYLDSSGSSSFGSPQYAYDSSPSPYSNNVAAGSHTTTPTGMGYGMQSNGGEGGQSGSNSSDEEVAGYEWCCNKWHKKGRDLNKHNTSIHNHRFPCRSNEACREVSADNKALYRHYWVHHKRWAQENNIPSLEGECEACGQTFSRKDRINRHLKRFPACREKLGL</sequence>
<reference evidence="4 5" key="1">
    <citation type="submission" date="2017-06" db="EMBL/GenBank/DDBJ databases">
        <title>Cmopartive genomic analysis of Ambrosia Fusariam Clade fungi.</title>
        <authorList>
            <person name="Stajich J.E."/>
            <person name="Carrillo J."/>
            <person name="Kijimoto T."/>
            <person name="Eskalen A."/>
            <person name="O'Donnell K."/>
            <person name="Kasson M."/>
        </authorList>
    </citation>
    <scope>NUCLEOTIDE SEQUENCE [LARGE SCALE GENOMIC DNA]</scope>
    <source>
        <strain evidence="4 5">NRRL 20438</strain>
    </source>
</reference>
<organism evidence="4 5">
    <name type="scientific">Fusarium ambrosium</name>
    <dbReference type="NCBI Taxonomy" id="131363"/>
    <lineage>
        <taxon>Eukaryota</taxon>
        <taxon>Fungi</taxon>
        <taxon>Dikarya</taxon>
        <taxon>Ascomycota</taxon>
        <taxon>Pezizomycotina</taxon>
        <taxon>Sordariomycetes</taxon>
        <taxon>Hypocreomycetidae</taxon>
        <taxon>Hypocreales</taxon>
        <taxon>Nectriaceae</taxon>
        <taxon>Fusarium</taxon>
        <taxon>Fusarium solani species complex</taxon>
    </lineage>
</organism>
<evidence type="ECO:0000313" key="5">
    <source>
        <dbReference type="Proteomes" id="UP000288429"/>
    </source>
</evidence>
<evidence type="ECO:0000256" key="2">
    <source>
        <dbReference type="SAM" id="MobiDB-lite"/>
    </source>
</evidence>
<feature type="region of interest" description="Disordered" evidence="2">
    <location>
        <begin position="69"/>
        <end position="116"/>
    </location>
</feature>
<dbReference type="InterPro" id="IPR013087">
    <property type="entry name" value="Znf_C2H2_type"/>
</dbReference>
<evidence type="ECO:0000256" key="1">
    <source>
        <dbReference type="PROSITE-ProRule" id="PRU00042"/>
    </source>
</evidence>
<dbReference type="PROSITE" id="PS50157">
    <property type="entry name" value="ZINC_FINGER_C2H2_2"/>
    <property type="match status" value="1"/>
</dbReference>
<dbReference type="AlphaFoldDB" id="A0A428V1J5"/>
<keyword evidence="5" id="KW-1185">Reference proteome</keyword>
<dbReference type="EMBL" id="NIZV01000005">
    <property type="protein sequence ID" value="RSM20419.1"/>
    <property type="molecule type" value="Genomic_DNA"/>
</dbReference>
<proteinExistence type="predicted"/>
<feature type="compositionally biased region" description="Polar residues" evidence="2">
    <location>
        <begin position="74"/>
        <end position="95"/>
    </location>
</feature>
<keyword evidence="1" id="KW-0862">Zinc</keyword>
<protein>
    <recommendedName>
        <fullName evidence="3">C2H2-type domain-containing protein</fullName>
    </recommendedName>
</protein>
<evidence type="ECO:0000259" key="3">
    <source>
        <dbReference type="PROSITE" id="PS50157"/>
    </source>
</evidence>
<dbReference type="Gene3D" id="3.30.160.60">
    <property type="entry name" value="Classic Zinc Finger"/>
    <property type="match status" value="1"/>
</dbReference>
<keyword evidence="1" id="KW-0479">Metal-binding</keyword>
<accession>A0A428V1J5</accession>
<name>A0A428V1J5_9HYPO</name>
<evidence type="ECO:0000313" key="4">
    <source>
        <dbReference type="EMBL" id="RSM20419.1"/>
    </source>
</evidence>
<comment type="caution">
    <text evidence="4">The sequence shown here is derived from an EMBL/GenBank/DDBJ whole genome shotgun (WGS) entry which is preliminary data.</text>
</comment>
<gene>
    <name evidence="4" type="ORF">CDV31_000643</name>
</gene>